<gene>
    <name evidence="3" type="ORF">SAMN02910265_01209</name>
</gene>
<feature type="compositionally biased region" description="Polar residues" evidence="1">
    <location>
        <begin position="257"/>
        <end position="266"/>
    </location>
</feature>
<reference evidence="3 4" key="1">
    <citation type="submission" date="2016-10" db="EMBL/GenBank/DDBJ databases">
        <authorList>
            <person name="de Groot N.N."/>
        </authorList>
    </citation>
    <scope>NUCLEOTIDE SEQUENCE [LARGE SCALE GENOMIC DNA]</scope>
    <source>
        <strain evidence="3 4">YAD2003</strain>
    </source>
</reference>
<feature type="compositionally biased region" description="Basic and acidic residues" evidence="1">
    <location>
        <begin position="195"/>
        <end position="209"/>
    </location>
</feature>
<feature type="region of interest" description="Disordered" evidence="1">
    <location>
        <begin position="195"/>
        <end position="267"/>
    </location>
</feature>
<organism evidence="3 4">
    <name type="scientific">Ruminococcus flavefaciens</name>
    <dbReference type="NCBI Taxonomy" id="1265"/>
    <lineage>
        <taxon>Bacteria</taxon>
        <taxon>Bacillati</taxon>
        <taxon>Bacillota</taxon>
        <taxon>Clostridia</taxon>
        <taxon>Eubacteriales</taxon>
        <taxon>Oscillospiraceae</taxon>
        <taxon>Ruminococcus</taxon>
    </lineage>
</organism>
<name>A0A1H6IZP5_RUMFL</name>
<evidence type="ECO:0000313" key="3">
    <source>
        <dbReference type="EMBL" id="SEH52017.1"/>
    </source>
</evidence>
<keyword evidence="2" id="KW-0812">Transmembrane</keyword>
<accession>A0A1H6IZP5</accession>
<keyword evidence="2" id="KW-0472">Membrane</keyword>
<evidence type="ECO:0000256" key="1">
    <source>
        <dbReference type="SAM" id="MobiDB-lite"/>
    </source>
</evidence>
<feature type="transmembrane region" description="Helical" evidence="2">
    <location>
        <begin position="12"/>
        <end position="32"/>
    </location>
</feature>
<protein>
    <recommendedName>
        <fullName evidence="5">Signal peptidase I</fullName>
    </recommendedName>
</protein>
<dbReference type="AlphaFoldDB" id="A0A1H6IZP5"/>
<proteinExistence type="predicted"/>
<keyword evidence="2" id="KW-1133">Transmembrane helix</keyword>
<evidence type="ECO:0008006" key="5">
    <source>
        <dbReference type="Google" id="ProtNLM"/>
    </source>
</evidence>
<evidence type="ECO:0000313" key="4">
    <source>
        <dbReference type="Proteomes" id="UP000183190"/>
    </source>
</evidence>
<dbReference type="OrthoDB" id="1817210at2"/>
<evidence type="ECO:0000256" key="2">
    <source>
        <dbReference type="SAM" id="Phobius"/>
    </source>
</evidence>
<feature type="transmembrane region" description="Helical" evidence="2">
    <location>
        <begin position="151"/>
        <end position="171"/>
    </location>
</feature>
<sequence length="404" mass="44202">METKKRFSILKCVIIVICVLLIVVSIIVNIMFSGGKTPKVFGNYIYVVKASDNMGGNVTEGAALIAPDAKDLSIAKGDIVLAYPAADPEKLHVLSIYDIVTAEDGSERYTTADAANVGSSESIPKESIAALCTGHTESKELGWFIRFASSIKGILLILVLPCVILVIMLIAKIALGKGDEDDDFGFYEYDEMEKQRDLSESRRNSHDKAGNPLFEPSQEIQPSSELERKKMSIAENFSQKKVNPDSPYQKEKERTMQFKTQRSAESTFAARNVGGSSSTAPTADALREEMLRKTAEAERTGTFNIKATSTPQQPIAPAEPITDNTGILSKSQLAEMSRNDVPKTTPLRSQSAPSIAAPKPVKKSNTPDISDIISKTDHNERKKKAADMSVDDLLKLIEEEKKKL</sequence>
<dbReference type="RefSeq" id="WP_074715366.1">
    <property type="nucleotide sequence ID" value="NZ_FNWV01000003.1"/>
</dbReference>
<feature type="compositionally biased region" description="Polar residues" evidence="1">
    <location>
        <begin position="301"/>
        <end position="313"/>
    </location>
</feature>
<feature type="region of interest" description="Disordered" evidence="1">
    <location>
        <begin position="294"/>
        <end position="386"/>
    </location>
</feature>
<feature type="compositionally biased region" description="Polar residues" evidence="1">
    <location>
        <begin position="322"/>
        <end position="334"/>
    </location>
</feature>
<dbReference type="Proteomes" id="UP000183190">
    <property type="component" value="Unassembled WGS sequence"/>
</dbReference>
<dbReference type="EMBL" id="FNWV01000003">
    <property type="protein sequence ID" value="SEH52017.1"/>
    <property type="molecule type" value="Genomic_DNA"/>
</dbReference>